<dbReference type="InterPro" id="IPR009908">
    <property type="entry name" value="Methylamine_util_MauE"/>
</dbReference>
<dbReference type="EMBL" id="JAABOO010000001">
    <property type="protein sequence ID" value="NER12273.1"/>
    <property type="molecule type" value="Genomic_DNA"/>
</dbReference>
<evidence type="ECO:0000256" key="5">
    <source>
        <dbReference type="SAM" id="Phobius"/>
    </source>
</evidence>
<keyword evidence="3 5" id="KW-1133">Transmembrane helix</keyword>
<organism evidence="7 8">
    <name type="scientific">Leptobacterium flavescens</name>
    <dbReference type="NCBI Taxonomy" id="472055"/>
    <lineage>
        <taxon>Bacteria</taxon>
        <taxon>Pseudomonadati</taxon>
        <taxon>Bacteroidota</taxon>
        <taxon>Flavobacteriia</taxon>
        <taxon>Flavobacteriales</taxon>
        <taxon>Flavobacteriaceae</taxon>
        <taxon>Leptobacterium</taxon>
    </lineage>
</organism>
<evidence type="ECO:0000256" key="3">
    <source>
        <dbReference type="ARBA" id="ARBA00022989"/>
    </source>
</evidence>
<dbReference type="RefSeq" id="WP_163605301.1">
    <property type="nucleotide sequence ID" value="NZ_JAABOO010000001.1"/>
</dbReference>
<keyword evidence="8" id="KW-1185">Reference proteome</keyword>
<accession>A0A6P0UMM3</accession>
<feature type="transmembrane region" description="Helical" evidence="5">
    <location>
        <begin position="97"/>
        <end position="115"/>
    </location>
</feature>
<proteinExistence type="predicted"/>
<dbReference type="Proteomes" id="UP000468581">
    <property type="component" value="Unassembled WGS sequence"/>
</dbReference>
<dbReference type="PANTHER" id="PTHR36974">
    <property type="entry name" value="MEMBRANE PROTEIN-RELATED"/>
    <property type="match status" value="1"/>
</dbReference>
<dbReference type="AlphaFoldDB" id="A0A6P0UMM3"/>
<evidence type="ECO:0000256" key="1">
    <source>
        <dbReference type="ARBA" id="ARBA00004141"/>
    </source>
</evidence>
<keyword evidence="4 5" id="KW-0472">Membrane</keyword>
<dbReference type="Pfam" id="PF07291">
    <property type="entry name" value="MauE"/>
    <property type="match status" value="1"/>
</dbReference>
<dbReference type="PANTHER" id="PTHR36974:SF1">
    <property type="entry name" value="DOXX FAMILY MEMBRANE PROTEIN"/>
    <property type="match status" value="1"/>
</dbReference>
<evidence type="ECO:0000259" key="6">
    <source>
        <dbReference type="Pfam" id="PF07291"/>
    </source>
</evidence>
<feature type="transmembrane region" description="Helical" evidence="5">
    <location>
        <begin position="6"/>
        <end position="23"/>
    </location>
</feature>
<evidence type="ECO:0000313" key="8">
    <source>
        <dbReference type="Proteomes" id="UP000468581"/>
    </source>
</evidence>
<dbReference type="GO" id="GO:0016020">
    <property type="term" value="C:membrane"/>
    <property type="evidence" value="ECO:0007669"/>
    <property type="project" value="UniProtKB-SubCell"/>
</dbReference>
<dbReference type="GO" id="GO:0030416">
    <property type="term" value="P:methylamine metabolic process"/>
    <property type="evidence" value="ECO:0007669"/>
    <property type="project" value="InterPro"/>
</dbReference>
<reference evidence="7 8" key="1">
    <citation type="submission" date="2020-01" db="EMBL/GenBank/DDBJ databases">
        <title>Leptobacterium flavescens.</title>
        <authorList>
            <person name="Wang G."/>
        </authorList>
    </citation>
    <scope>NUCLEOTIDE SEQUENCE [LARGE SCALE GENOMIC DNA]</scope>
    <source>
        <strain evidence="7 8">KCTC 22160</strain>
    </source>
</reference>
<feature type="transmembrane region" description="Helical" evidence="5">
    <location>
        <begin position="65"/>
        <end position="85"/>
    </location>
</feature>
<protein>
    <recommendedName>
        <fullName evidence="6">Methylamine utilisation protein MauE domain-containing protein</fullName>
    </recommendedName>
</protein>
<comment type="subcellular location">
    <subcellularLocation>
        <location evidence="1">Membrane</location>
        <topology evidence="1">Multi-pass membrane protein</topology>
    </subcellularLocation>
</comment>
<evidence type="ECO:0000256" key="2">
    <source>
        <dbReference type="ARBA" id="ARBA00022692"/>
    </source>
</evidence>
<sequence length="117" mass="13682">MNFPWHQYLMASIYVFVGIFHWLKPKAFMRIMPRYLPAHRTLVYLSGIAEITLGIAVCFPSTSTYAAWGIMLMLLVFFPVHIYMIGNEKASLGLPKWVLYGRLLLQFGLIWWAFIYT</sequence>
<comment type="caution">
    <text evidence="7">The sequence shown here is derived from an EMBL/GenBank/DDBJ whole genome shotgun (WGS) entry which is preliminary data.</text>
</comment>
<evidence type="ECO:0000256" key="4">
    <source>
        <dbReference type="ARBA" id="ARBA00023136"/>
    </source>
</evidence>
<gene>
    <name evidence="7" type="ORF">GWK08_02355</name>
</gene>
<feature type="domain" description="Methylamine utilisation protein MauE" evidence="6">
    <location>
        <begin position="7"/>
        <end position="87"/>
    </location>
</feature>
<keyword evidence="2 5" id="KW-0812">Transmembrane</keyword>
<evidence type="ECO:0000313" key="7">
    <source>
        <dbReference type="EMBL" id="NER12273.1"/>
    </source>
</evidence>
<name>A0A6P0UMM3_9FLAO</name>
<feature type="transmembrane region" description="Helical" evidence="5">
    <location>
        <begin position="43"/>
        <end position="59"/>
    </location>
</feature>